<name>G6AW06_9BACT</name>
<protein>
    <submittedName>
        <fullName evidence="1">Uncharacterized protein</fullName>
    </submittedName>
</protein>
<reference evidence="1 2" key="1">
    <citation type="submission" date="2011-08" db="EMBL/GenBank/DDBJ databases">
        <authorList>
            <person name="Weinstock G."/>
            <person name="Sodergren E."/>
            <person name="Clifton S."/>
            <person name="Fulton L."/>
            <person name="Fulton B."/>
            <person name="Courtney L."/>
            <person name="Fronick C."/>
            <person name="Harrison M."/>
            <person name="Strong C."/>
            <person name="Farmer C."/>
            <person name="Delahaunty K."/>
            <person name="Markovic C."/>
            <person name="Hall O."/>
            <person name="Minx P."/>
            <person name="Tomlinson C."/>
            <person name="Mitreva M."/>
            <person name="Hou S."/>
            <person name="Chen J."/>
            <person name="Wollam A."/>
            <person name="Pepin K.H."/>
            <person name="Johnson M."/>
            <person name="Bhonagiri V."/>
            <person name="Zhang X."/>
            <person name="Suruliraj S."/>
            <person name="Warren W."/>
            <person name="Chinwalla A."/>
            <person name="Mardis E.R."/>
            <person name="Wilson R.K."/>
        </authorList>
    </citation>
    <scope>NUCLEOTIDE SEQUENCE [LARGE SCALE GENOMIC DNA]</scope>
    <source>
        <strain evidence="1 2">DSM 18206</strain>
    </source>
</reference>
<organism evidence="1 2">
    <name type="scientific">Leyella stercorea DSM 18206</name>
    <dbReference type="NCBI Taxonomy" id="1002367"/>
    <lineage>
        <taxon>Bacteria</taxon>
        <taxon>Pseudomonadati</taxon>
        <taxon>Bacteroidota</taxon>
        <taxon>Bacteroidia</taxon>
        <taxon>Bacteroidales</taxon>
        <taxon>Prevotellaceae</taxon>
        <taxon>Leyella</taxon>
    </lineage>
</organism>
<comment type="caution">
    <text evidence="1">The sequence shown here is derived from an EMBL/GenBank/DDBJ whole genome shotgun (WGS) entry which is preliminary data.</text>
</comment>
<dbReference type="HOGENOM" id="CLU_2992953_0_0_10"/>
<dbReference type="Proteomes" id="UP000004407">
    <property type="component" value="Unassembled WGS sequence"/>
</dbReference>
<sequence>MTVLPGKPYIDAAYEQKAECGVKISWSEPKHIADGTKAESVFIVKKNGKANKVLIKK</sequence>
<evidence type="ECO:0000313" key="2">
    <source>
        <dbReference type="Proteomes" id="UP000004407"/>
    </source>
</evidence>
<gene>
    <name evidence="1" type="ORF">HMPREF0673_00802</name>
</gene>
<proteinExistence type="predicted"/>
<dbReference type="GeneID" id="78338482"/>
<dbReference type="PATRIC" id="fig|1002367.3.peg.634"/>
<dbReference type="RefSeq" id="WP_007898089.1">
    <property type="nucleotide sequence ID" value="NZ_JH379391.1"/>
</dbReference>
<dbReference type="AlphaFoldDB" id="G6AW06"/>
<evidence type="ECO:0000313" key="1">
    <source>
        <dbReference type="EMBL" id="EHJ41372.1"/>
    </source>
</evidence>
<accession>G6AW06</accession>
<dbReference type="EMBL" id="AFZZ01000075">
    <property type="protein sequence ID" value="EHJ41372.1"/>
    <property type="molecule type" value="Genomic_DNA"/>
</dbReference>